<protein>
    <recommendedName>
        <fullName evidence="4">Retrotransposon Copia-like N-terminal domain-containing protein</fullName>
    </recommendedName>
</protein>
<dbReference type="Proteomes" id="UP001152523">
    <property type="component" value="Unassembled WGS sequence"/>
</dbReference>
<comment type="caution">
    <text evidence="2">The sequence shown here is derived from an EMBL/GenBank/DDBJ whole genome shotgun (WGS) entry which is preliminary data.</text>
</comment>
<dbReference type="PANTHER" id="PTHR47481:SF22">
    <property type="entry name" value="RETROTRANSPOSON GAG DOMAIN-CONTAINING PROTEIN"/>
    <property type="match status" value="1"/>
</dbReference>
<gene>
    <name evidence="2" type="ORF">CEPIT_LOCUS44743</name>
</gene>
<evidence type="ECO:0008006" key="4">
    <source>
        <dbReference type="Google" id="ProtNLM"/>
    </source>
</evidence>
<dbReference type="EMBL" id="CAMAPF010001230">
    <property type="protein sequence ID" value="CAH9148742.1"/>
    <property type="molecule type" value="Genomic_DNA"/>
</dbReference>
<proteinExistence type="predicted"/>
<dbReference type="PANTHER" id="PTHR47481">
    <property type="match status" value="1"/>
</dbReference>
<dbReference type="AlphaFoldDB" id="A0AAV0GL91"/>
<sequence>MASPPPSPTTDTTSGHISNDVHVPNSSEPHKPLISVNLGNVIKLSPTNYISWKLQIQSILTGYGLDGFLDGSHPCPPATINTNGVIHPNPAHVSWIRQDKLLFGALIGTLTSSVVSLITRANTTKDAWNTLSSVYAQPSRGHIKQLKSQLKKYSKGSKTITEYMHFIKNAADELALLGPAPSSPWIFDSGATHHPPFLTHSATVTTKSNSLLYRTTSENCTHRHNRLTAHPGVGSSFIAFGVDLKKLESGNRRLRDIQEGFEGIRERFGIFGGHREIHDEILMKKEHLDQPRRHPVAFGARKRRKSRG</sequence>
<dbReference type="Pfam" id="PF14223">
    <property type="entry name" value="Retrotran_gag_2"/>
    <property type="match status" value="1"/>
</dbReference>
<evidence type="ECO:0000313" key="2">
    <source>
        <dbReference type="EMBL" id="CAH9148742.1"/>
    </source>
</evidence>
<evidence type="ECO:0000313" key="3">
    <source>
        <dbReference type="Proteomes" id="UP001152523"/>
    </source>
</evidence>
<name>A0AAV0GL91_9ASTE</name>
<feature type="region of interest" description="Disordered" evidence="1">
    <location>
        <begin position="1"/>
        <end position="29"/>
    </location>
</feature>
<organism evidence="2 3">
    <name type="scientific">Cuscuta epithymum</name>
    <dbReference type="NCBI Taxonomy" id="186058"/>
    <lineage>
        <taxon>Eukaryota</taxon>
        <taxon>Viridiplantae</taxon>
        <taxon>Streptophyta</taxon>
        <taxon>Embryophyta</taxon>
        <taxon>Tracheophyta</taxon>
        <taxon>Spermatophyta</taxon>
        <taxon>Magnoliopsida</taxon>
        <taxon>eudicotyledons</taxon>
        <taxon>Gunneridae</taxon>
        <taxon>Pentapetalae</taxon>
        <taxon>asterids</taxon>
        <taxon>lamiids</taxon>
        <taxon>Solanales</taxon>
        <taxon>Convolvulaceae</taxon>
        <taxon>Cuscuteae</taxon>
        <taxon>Cuscuta</taxon>
        <taxon>Cuscuta subgen. Cuscuta</taxon>
    </lineage>
</organism>
<accession>A0AAV0GL91</accession>
<keyword evidence="3" id="KW-1185">Reference proteome</keyword>
<reference evidence="2" key="1">
    <citation type="submission" date="2022-07" db="EMBL/GenBank/DDBJ databases">
        <authorList>
            <person name="Macas J."/>
            <person name="Novak P."/>
            <person name="Neumann P."/>
        </authorList>
    </citation>
    <scope>NUCLEOTIDE SEQUENCE</scope>
</reference>
<evidence type="ECO:0000256" key="1">
    <source>
        <dbReference type="SAM" id="MobiDB-lite"/>
    </source>
</evidence>